<evidence type="ECO:0000256" key="3">
    <source>
        <dbReference type="ARBA" id="ARBA00022723"/>
    </source>
</evidence>
<comment type="catalytic activity">
    <reaction evidence="8 10">
        <text>deamido-NAD(+) + NH4(+) + ATP = AMP + diphosphate + NAD(+) + H(+)</text>
        <dbReference type="Rhea" id="RHEA:21188"/>
        <dbReference type="ChEBI" id="CHEBI:15378"/>
        <dbReference type="ChEBI" id="CHEBI:28938"/>
        <dbReference type="ChEBI" id="CHEBI:30616"/>
        <dbReference type="ChEBI" id="CHEBI:33019"/>
        <dbReference type="ChEBI" id="CHEBI:57540"/>
        <dbReference type="ChEBI" id="CHEBI:58437"/>
        <dbReference type="ChEBI" id="CHEBI:456215"/>
        <dbReference type="EC" id="6.3.1.5"/>
    </reaction>
</comment>
<dbReference type="Proteomes" id="UP000700248">
    <property type="component" value="Unassembled WGS sequence"/>
</dbReference>
<accession>A0A9D2VEM4</accession>
<comment type="caution">
    <text evidence="8">Lacks conserved residue(s) required for the propagation of feature annotation.</text>
</comment>
<feature type="binding site" evidence="8">
    <location>
        <position position="197"/>
    </location>
    <ligand>
        <name>ATP</name>
        <dbReference type="ChEBI" id="CHEBI:30616"/>
    </ligand>
</feature>
<dbReference type="Pfam" id="PF02540">
    <property type="entry name" value="NAD_synthase"/>
    <property type="match status" value="1"/>
</dbReference>
<dbReference type="NCBIfam" id="TIGR00552">
    <property type="entry name" value="nadE"/>
    <property type="match status" value="1"/>
</dbReference>
<dbReference type="AlphaFoldDB" id="A0A9D2VEM4"/>
<reference evidence="12" key="1">
    <citation type="journal article" date="2021" name="PeerJ">
        <title>Extensive microbial diversity within the chicken gut microbiome revealed by metagenomics and culture.</title>
        <authorList>
            <person name="Gilroy R."/>
            <person name="Ravi A."/>
            <person name="Getino M."/>
            <person name="Pursley I."/>
            <person name="Horton D.L."/>
            <person name="Alikhan N.F."/>
            <person name="Baker D."/>
            <person name="Gharbi K."/>
            <person name="Hall N."/>
            <person name="Watson M."/>
            <person name="Adriaenssens E.M."/>
            <person name="Foster-Nyarko E."/>
            <person name="Jarju S."/>
            <person name="Secka A."/>
            <person name="Antonio M."/>
            <person name="Oren A."/>
            <person name="Chaudhuri R.R."/>
            <person name="La Ragione R."/>
            <person name="Hildebrand F."/>
            <person name="Pallen M.J."/>
        </authorList>
    </citation>
    <scope>NUCLEOTIDE SEQUENCE</scope>
    <source>
        <strain evidence="12">CHK175-13533</strain>
    </source>
</reference>
<dbReference type="SUPFAM" id="SSF52402">
    <property type="entry name" value="Adenine nucleotide alpha hydrolases-like"/>
    <property type="match status" value="1"/>
</dbReference>
<dbReference type="PANTHER" id="PTHR23090">
    <property type="entry name" value="NH 3 /GLUTAMINE-DEPENDENT NAD + SYNTHETASE"/>
    <property type="match status" value="1"/>
</dbReference>
<dbReference type="GO" id="GO:0046872">
    <property type="term" value="F:metal ion binding"/>
    <property type="evidence" value="ECO:0007669"/>
    <property type="project" value="UniProtKB-KW"/>
</dbReference>
<evidence type="ECO:0000313" key="12">
    <source>
        <dbReference type="EMBL" id="HJH23515.1"/>
    </source>
</evidence>
<dbReference type="InterPro" id="IPR022926">
    <property type="entry name" value="NH(3)-dep_NAD(+)_synth"/>
</dbReference>
<feature type="binding site" evidence="8">
    <location>
        <position position="188"/>
    </location>
    <ligand>
        <name>deamido-NAD(+)</name>
        <dbReference type="ChEBI" id="CHEBI:58437"/>
        <note>ligand shared between two neighboring subunits</note>
    </ligand>
</feature>
<feature type="binding site" evidence="8">
    <location>
        <position position="173"/>
    </location>
    <ligand>
        <name>Mg(2+)</name>
        <dbReference type="ChEBI" id="CHEBI:18420"/>
    </ligand>
</feature>
<dbReference type="HAMAP" id="MF_00193">
    <property type="entry name" value="NadE_ammonia_dep"/>
    <property type="match status" value="1"/>
</dbReference>
<comment type="pathway">
    <text evidence="8">Cofactor biosynthesis; NAD(+) biosynthesis; NAD(+) from deamido-NAD(+) (ammonia route): step 1/1.</text>
</comment>
<evidence type="ECO:0000256" key="5">
    <source>
        <dbReference type="ARBA" id="ARBA00022840"/>
    </source>
</evidence>
<dbReference type="NCBIfam" id="NF001979">
    <property type="entry name" value="PRK00768.1"/>
    <property type="match status" value="1"/>
</dbReference>
<evidence type="ECO:0000256" key="4">
    <source>
        <dbReference type="ARBA" id="ARBA00022741"/>
    </source>
</evidence>
<protein>
    <recommendedName>
        <fullName evidence="8 10">NH(3)-dependent NAD(+) synthetase</fullName>
        <ecNumber evidence="8 10">6.3.1.5</ecNumber>
    </recommendedName>
</protein>
<dbReference type="EMBL" id="DYTQ01000040">
    <property type="protein sequence ID" value="HJH23515.1"/>
    <property type="molecule type" value="Genomic_DNA"/>
</dbReference>
<evidence type="ECO:0000259" key="11">
    <source>
        <dbReference type="Pfam" id="PF02540"/>
    </source>
</evidence>
<keyword evidence="5 8" id="KW-0067">ATP-binding</keyword>
<keyword evidence="3 8" id="KW-0479">Metal-binding</keyword>
<dbReference type="GO" id="GO:0004359">
    <property type="term" value="F:glutaminase activity"/>
    <property type="evidence" value="ECO:0007669"/>
    <property type="project" value="InterPro"/>
</dbReference>
<feature type="binding site" description="in other chain" evidence="8">
    <location>
        <begin position="269"/>
        <end position="270"/>
    </location>
    <ligand>
        <name>deamido-NAD(+)</name>
        <dbReference type="ChEBI" id="CHEBI:58437"/>
        <note>ligand shared between two neighboring subunits</note>
    </ligand>
</feature>
<organism evidence="12 13">
    <name type="scientific">Paenalcaligenes hominis</name>
    <dbReference type="NCBI Taxonomy" id="643674"/>
    <lineage>
        <taxon>Bacteria</taxon>
        <taxon>Pseudomonadati</taxon>
        <taxon>Pseudomonadota</taxon>
        <taxon>Betaproteobacteria</taxon>
        <taxon>Burkholderiales</taxon>
        <taxon>Alcaligenaceae</taxon>
        <taxon>Paenalcaligenes</taxon>
    </lineage>
</organism>
<gene>
    <name evidence="8 12" type="primary">nadE</name>
    <name evidence="12" type="ORF">K8U84_03070</name>
</gene>
<keyword evidence="6 8" id="KW-0460">Magnesium</keyword>
<sequence>MLNLDQKQLQQRIITELGVKARIDPAHELEQRIQFIKNYLRHSKARSLVIGISGGIDSLVVGYMAQLAVEQLRQEGVDATFIALRLPYAEQRDAADADAAIRHIQPDRCLELNIQPATDAVMETLLQAKQGFRSESHQDFIKGNVKARQRMIYCYAVAGAESGLVLGSDQAAEVLMGFFTKYGDGAADLMPLAGLTKSQVRELATQCGVPDALTHKVPTADLESLTPLQPDEDAFGGVTYHDIDAFLTGQPVSVDAFERIIEHYTRSAHKRLLPASPLTFSF</sequence>
<evidence type="ECO:0000256" key="7">
    <source>
        <dbReference type="ARBA" id="ARBA00023027"/>
    </source>
</evidence>
<proteinExistence type="inferred from homology"/>
<evidence type="ECO:0000256" key="2">
    <source>
        <dbReference type="ARBA" id="ARBA00022598"/>
    </source>
</evidence>
<dbReference type="GO" id="GO:0005737">
    <property type="term" value="C:cytoplasm"/>
    <property type="evidence" value="ECO:0007669"/>
    <property type="project" value="InterPro"/>
</dbReference>
<keyword evidence="2 8" id="KW-0436">Ligase</keyword>
<evidence type="ECO:0000256" key="9">
    <source>
        <dbReference type="RuleBase" id="RU003811"/>
    </source>
</evidence>
<reference evidence="12" key="2">
    <citation type="submission" date="2021-09" db="EMBL/GenBank/DDBJ databases">
        <authorList>
            <person name="Gilroy R."/>
        </authorList>
    </citation>
    <scope>NUCLEOTIDE SEQUENCE</scope>
    <source>
        <strain evidence="12">CHK175-13533</strain>
    </source>
</reference>
<feature type="binding site" evidence="8">
    <location>
        <begin position="51"/>
        <end position="58"/>
    </location>
    <ligand>
        <name>ATP</name>
        <dbReference type="ChEBI" id="CHEBI:30616"/>
    </ligand>
</feature>
<keyword evidence="7 8" id="KW-0520">NAD</keyword>
<dbReference type="RefSeq" id="WP_276830206.1">
    <property type="nucleotide sequence ID" value="NZ_DYTQ01000040.1"/>
</dbReference>
<name>A0A9D2VEM4_9BURK</name>
<comment type="similarity">
    <text evidence="1 8 9">Belongs to the NAD synthetase family.</text>
</comment>
<dbReference type="CDD" id="cd00553">
    <property type="entry name" value="NAD_synthase"/>
    <property type="match status" value="1"/>
</dbReference>
<dbReference type="EC" id="6.3.1.5" evidence="8 10"/>
<evidence type="ECO:0000256" key="8">
    <source>
        <dbReference type="HAMAP-Rule" id="MF_00193"/>
    </source>
</evidence>
<feature type="binding site" evidence="8">
    <location>
        <position position="219"/>
    </location>
    <ligand>
        <name>ATP</name>
        <dbReference type="ChEBI" id="CHEBI:30616"/>
    </ligand>
</feature>
<evidence type="ECO:0000313" key="13">
    <source>
        <dbReference type="Proteomes" id="UP000700248"/>
    </source>
</evidence>
<dbReference type="PANTHER" id="PTHR23090:SF7">
    <property type="entry name" value="NH(3)-DEPENDENT NAD(+) SYNTHETASE"/>
    <property type="match status" value="1"/>
</dbReference>
<dbReference type="InterPro" id="IPR022310">
    <property type="entry name" value="NAD/GMP_synthase"/>
</dbReference>
<dbReference type="GO" id="GO:0005524">
    <property type="term" value="F:ATP binding"/>
    <property type="evidence" value="ECO:0007669"/>
    <property type="project" value="UniProtKB-UniRule"/>
</dbReference>
<comment type="function">
    <text evidence="8">Catalyzes the ATP-dependent amidation of deamido-NAD to form NAD. Uses ammonia as a nitrogen source.</text>
</comment>
<feature type="binding site" description="in other chain" evidence="8">
    <location>
        <position position="181"/>
    </location>
    <ligand>
        <name>deamido-NAD(+)</name>
        <dbReference type="ChEBI" id="CHEBI:58437"/>
        <note>ligand shared between two neighboring subunits</note>
    </ligand>
</feature>
<feature type="domain" description="NAD/GMP synthase" evidence="11">
    <location>
        <begin position="29"/>
        <end position="274"/>
    </location>
</feature>
<evidence type="ECO:0000256" key="1">
    <source>
        <dbReference type="ARBA" id="ARBA00005859"/>
    </source>
</evidence>
<dbReference type="Gene3D" id="3.40.50.620">
    <property type="entry name" value="HUPs"/>
    <property type="match status" value="1"/>
</dbReference>
<keyword evidence="4 8" id="KW-0547">Nucleotide-binding</keyword>
<evidence type="ECO:0000256" key="6">
    <source>
        <dbReference type="ARBA" id="ARBA00022842"/>
    </source>
</evidence>
<feature type="binding site" description="in other chain" evidence="8">
    <location>
        <position position="148"/>
    </location>
    <ligand>
        <name>deamido-NAD(+)</name>
        <dbReference type="ChEBI" id="CHEBI:58437"/>
        <note>ligand shared between two neighboring subunits</note>
    </ligand>
</feature>
<feature type="binding site" evidence="8">
    <location>
        <position position="57"/>
    </location>
    <ligand>
        <name>Mg(2+)</name>
        <dbReference type="ChEBI" id="CHEBI:18420"/>
    </ligand>
</feature>
<evidence type="ECO:0000256" key="10">
    <source>
        <dbReference type="RuleBase" id="RU003812"/>
    </source>
</evidence>
<dbReference type="InterPro" id="IPR014729">
    <property type="entry name" value="Rossmann-like_a/b/a_fold"/>
</dbReference>
<dbReference type="GO" id="GO:0003952">
    <property type="term" value="F:NAD+ synthase (glutamine-hydrolyzing) activity"/>
    <property type="evidence" value="ECO:0007669"/>
    <property type="project" value="InterPro"/>
</dbReference>
<comment type="subunit">
    <text evidence="8">Homodimer.</text>
</comment>
<comment type="caution">
    <text evidence="12">The sequence shown here is derived from an EMBL/GenBank/DDBJ whole genome shotgun (WGS) entry which is preliminary data.</text>
</comment>
<dbReference type="InterPro" id="IPR003694">
    <property type="entry name" value="NAD_synthase"/>
</dbReference>
<dbReference type="GO" id="GO:0009435">
    <property type="term" value="P:NAD+ biosynthetic process"/>
    <property type="evidence" value="ECO:0007669"/>
    <property type="project" value="UniProtKB-UniRule"/>
</dbReference>
<dbReference type="GO" id="GO:0008795">
    <property type="term" value="F:NAD+ synthase activity"/>
    <property type="evidence" value="ECO:0007669"/>
    <property type="project" value="UniProtKB-UniRule"/>
</dbReference>